<keyword evidence="2" id="KW-1185">Reference proteome</keyword>
<gene>
    <name evidence="1" type="ORF">RF11_14686</name>
</gene>
<name>A0A0C2N412_THEKT</name>
<reference evidence="1 2" key="1">
    <citation type="journal article" date="2014" name="Genome Biol. Evol.">
        <title>The genome of the myxosporean Thelohanellus kitauei shows adaptations to nutrient acquisition within its fish host.</title>
        <authorList>
            <person name="Yang Y."/>
            <person name="Xiong J."/>
            <person name="Zhou Z."/>
            <person name="Huo F."/>
            <person name="Miao W."/>
            <person name="Ran C."/>
            <person name="Liu Y."/>
            <person name="Zhang J."/>
            <person name="Feng J."/>
            <person name="Wang M."/>
            <person name="Wang M."/>
            <person name="Wang L."/>
            <person name="Yao B."/>
        </authorList>
    </citation>
    <scope>NUCLEOTIDE SEQUENCE [LARGE SCALE GENOMIC DNA]</scope>
    <source>
        <strain evidence="1">Wuqing</strain>
    </source>
</reference>
<evidence type="ECO:0000313" key="2">
    <source>
        <dbReference type="Proteomes" id="UP000031668"/>
    </source>
</evidence>
<dbReference type="AlphaFoldDB" id="A0A0C2N412"/>
<proteinExistence type="predicted"/>
<evidence type="ECO:0000313" key="1">
    <source>
        <dbReference type="EMBL" id="KII71060.1"/>
    </source>
</evidence>
<protein>
    <submittedName>
        <fullName evidence="1">Uncharacterized protein</fullName>
    </submittedName>
</protein>
<dbReference type="EMBL" id="JWZT01001867">
    <property type="protein sequence ID" value="KII71060.1"/>
    <property type="molecule type" value="Genomic_DNA"/>
</dbReference>
<dbReference type="Proteomes" id="UP000031668">
    <property type="component" value="Unassembled WGS sequence"/>
</dbReference>
<organism evidence="1 2">
    <name type="scientific">Thelohanellus kitauei</name>
    <name type="common">Myxosporean</name>
    <dbReference type="NCBI Taxonomy" id="669202"/>
    <lineage>
        <taxon>Eukaryota</taxon>
        <taxon>Metazoa</taxon>
        <taxon>Cnidaria</taxon>
        <taxon>Myxozoa</taxon>
        <taxon>Myxosporea</taxon>
        <taxon>Bivalvulida</taxon>
        <taxon>Platysporina</taxon>
        <taxon>Myxobolidae</taxon>
        <taxon>Thelohanellus</taxon>
    </lineage>
</organism>
<comment type="caution">
    <text evidence="1">The sequence shown here is derived from an EMBL/GenBank/DDBJ whole genome shotgun (WGS) entry which is preliminary data.</text>
</comment>
<sequence length="107" mass="12284">MPVPVRRLIMYERDILEKNDDRILRKHKISTNGDHMLLVTSPQHGIKLVASHALSCNDQHHGWASSGPRTRSGPHLFLIWPSAVLVYSIKLMIEVKINVSKMNVYYL</sequence>
<accession>A0A0C2N412</accession>